<proteinExistence type="predicted"/>
<comment type="caution">
    <text evidence="2">The sequence shown here is derived from an EMBL/GenBank/DDBJ whole genome shotgun (WGS) entry which is preliminary data.</text>
</comment>
<feature type="region of interest" description="Disordered" evidence="1">
    <location>
        <begin position="57"/>
        <end position="79"/>
    </location>
</feature>
<gene>
    <name evidence="2" type="ORF">ISP14_03185</name>
</gene>
<evidence type="ECO:0000256" key="1">
    <source>
        <dbReference type="SAM" id="MobiDB-lite"/>
    </source>
</evidence>
<sequence length="79" mass="8684">MRTTLQLDEDVLAAARALAEQQGRTLGEMVSELARKGLAPAVAAPQFRNGIRLMPVRPDAKPMTQDQINELRDEAPWSA</sequence>
<organism evidence="2 3">
    <name type="scientific">Dyella agri</name>
    <dbReference type="NCBI Taxonomy" id="1926869"/>
    <lineage>
        <taxon>Bacteria</taxon>
        <taxon>Pseudomonadati</taxon>
        <taxon>Pseudomonadota</taxon>
        <taxon>Gammaproteobacteria</taxon>
        <taxon>Lysobacterales</taxon>
        <taxon>Rhodanobacteraceae</taxon>
        <taxon>Dyella</taxon>
    </lineage>
</organism>
<feature type="compositionally biased region" description="Basic and acidic residues" evidence="1">
    <location>
        <begin position="69"/>
        <end position="79"/>
    </location>
</feature>
<evidence type="ECO:0000313" key="2">
    <source>
        <dbReference type="EMBL" id="MFK2929789.1"/>
    </source>
</evidence>
<dbReference type="RefSeq" id="WP_404536226.1">
    <property type="nucleotide sequence ID" value="NZ_JADIKL010000002.1"/>
</dbReference>
<evidence type="ECO:0000313" key="3">
    <source>
        <dbReference type="Proteomes" id="UP001620397"/>
    </source>
</evidence>
<protein>
    <submittedName>
        <fullName evidence="2">CopG family transcriptional regulator</fullName>
    </submittedName>
</protein>
<dbReference type="EMBL" id="JADIKL010000002">
    <property type="protein sequence ID" value="MFK2929789.1"/>
    <property type="molecule type" value="Genomic_DNA"/>
</dbReference>
<name>A0ABW8KGE3_9GAMM</name>
<accession>A0ABW8KGE3</accession>
<reference evidence="2 3" key="1">
    <citation type="submission" date="2020-10" db="EMBL/GenBank/DDBJ databases">
        <title>Phylogeny of dyella-like bacteria.</title>
        <authorList>
            <person name="Fu J."/>
        </authorList>
    </citation>
    <scope>NUCLEOTIDE SEQUENCE [LARGE SCALE GENOMIC DNA]</scope>
    <source>
        <strain evidence="2 3">DKC-1</strain>
    </source>
</reference>
<dbReference type="Proteomes" id="UP001620397">
    <property type="component" value="Unassembled WGS sequence"/>
</dbReference>
<keyword evidence="3" id="KW-1185">Reference proteome</keyword>